<dbReference type="EMBL" id="JAACNH010000007">
    <property type="protein sequence ID" value="KAG8437651.1"/>
    <property type="molecule type" value="Genomic_DNA"/>
</dbReference>
<dbReference type="InterPro" id="IPR052815">
    <property type="entry name" value="PDCD2-like_regulator"/>
</dbReference>
<dbReference type="EMBL" id="JAACNH010000007">
    <property type="protein sequence ID" value="KAG8437650.1"/>
    <property type="molecule type" value="Genomic_DNA"/>
</dbReference>
<reference evidence="2" key="1">
    <citation type="thesis" date="2020" institute="ProQuest LLC" country="789 East Eisenhower Parkway, Ann Arbor, MI, USA">
        <title>Comparative Genomics and Chromosome Evolution.</title>
        <authorList>
            <person name="Mudd A.B."/>
        </authorList>
    </citation>
    <scope>NUCLEOTIDE SEQUENCE</scope>
    <source>
        <strain evidence="2">Female2</strain>
        <tissue evidence="2">Blood</tissue>
    </source>
</reference>
<sequence length="380" mass="42436">MAQAPPSAHPVLLGFKDALLEEGSSSWNVSKIGGLPHFCKQFCCSRNCLTVGVLYAVLRVGMGENSQDSFPHVKKLFPSCGLCSAALGLVAQIYCPLEGSLFDRVIHVFACCRNSCWGKSESWVALRSQSLEIQIKQCSLSQKENSTPLDWCEDADNWGVEDEESVDHILTTPEGLQTPVSTLFPTMDCTSKFEQLTLSDGLDSGQTGGPVFCSFYVAVAEEEEYLWQGDLDHAQRLLKEYVQREGNLPDESESCAGGKGETEKYEKLQSDDVFFYKFLKKIAPCREQILRYSWNGSPLYISPPNLHPTPCMLCGSRRVFEFQLMPALVSLLQDANADTLLEFGTVLVFTCEKSCWEADCRTPIQELCIVQEDPDQRHFK</sequence>
<keyword evidence="3" id="KW-1185">Reference proteome</keyword>
<dbReference type="InterPro" id="IPR007320">
    <property type="entry name" value="PDCD2_C"/>
</dbReference>
<dbReference type="Pfam" id="PF04194">
    <property type="entry name" value="PDCD2_C"/>
    <property type="match status" value="1"/>
</dbReference>
<evidence type="ECO:0000259" key="1">
    <source>
        <dbReference type="Pfam" id="PF04194"/>
    </source>
</evidence>
<name>A0A8T2J4R8_9PIPI</name>
<organism evidence="2 3">
    <name type="scientific">Hymenochirus boettgeri</name>
    <name type="common">Congo dwarf clawed frog</name>
    <dbReference type="NCBI Taxonomy" id="247094"/>
    <lineage>
        <taxon>Eukaryota</taxon>
        <taxon>Metazoa</taxon>
        <taxon>Chordata</taxon>
        <taxon>Craniata</taxon>
        <taxon>Vertebrata</taxon>
        <taxon>Euteleostomi</taxon>
        <taxon>Amphibia</taxon>
        <taxon>Batrachia</taxon>
        <taxon>Anura</taxon>
        <taxon>Pipoidea</taxon>
        <taxon>Pipidae</taxon>
        <taxon>Pipinae</taxon>
        <taxon>Hymenochirus</taxon>
    </lineage>
</organism>
<dbReference type="AlphaFoldDB" id="A0A8T2J4R8"/>
<dbReference type="PANTHER" id="PTHR46421">
    <property type="entry name" value="PROGRAMMED CELL DEATH PROTEIN 2-LIKE"/>
    <property type="match status" value="1"/>
</dbReference>
<feature type="domain" description="Programmed cell death protein 2 C-terminal" evidence="1">
    <location>
        <begin position="273"/>
        <end position="372"/>
    </location>
</feature>
<accession>A0A8T2J4R8</accession>
<dbReference type="OrthoDB" id="366284at2759"/>
<evidence type="ECO:0000313" key="2">
    <source>
        <dbReference type="EMBL" id="KAG8437651.1"/>
    </source>
</evidence>
<dbReference type="GO" id="GO:0005737">
    <property type="term" value="C:cytoplasm"/>
    <property type="evidence" value="ECO:0007669"/>
    <property type="project" value="InterPro"/>
</dbReference>
<gene>
    <name evidence="2" type="ORF">GDO86_008388</name>
</gene>
<proteinExistence type="predicted"/>
<dbReference type="GO" id="GO:0006915">
    <property type="term" value="P:apoptotic process"/>
    <property type="evidence" value="ECO:0007669"/>
    <property type="project" value="TreeGrafter"/>
</dbReference>
<comment type="caution">
    <text evidence="2">The sequence shown here is derived from an EMBL/GenBank/DDBJ whole genome shotgun (WGS) entry which is preliminary data.</text>
</comment>
<protein>
    <recommendedName>
        <fullName evidence="1">Programmed cell death protein 2 C-terminal domain-containing protein</fullName>
    </recommendedName>
</protein>
<dbReference type="PANTHER" id="PTHR46421:SF1">
    <property type="entry name" value="PROGRAMMED CELL DEATH PROTEIN 2-LIKE"/>
    <property type="match status" value="1"/>
</dbReference>
<evidence type="ECO:0000313" key="3">
    <source>
        <dbReference type="Proteomes" id="UP000812440"/>
    </source>
</evidence>
<dbReference type="Proteomes" id="UP000812440">
    <property type="component" value="Chromosome 4"/>
</dbReference>